<sequence length="187" mass="20208">MKHFLGFLRDQPFWADLGLFMLVATHFAMTTLGYLPNVWAAIADPSNQQAAQTLYLAWLQPAATVAGFAGVVVVFGLTASSDRFKTFRANAGRSLRRTWVSSSLSGFEAVALAVAAPMVSIAGLLNVAPFLFELALLLFLHGALRLIWILSGLIGIVGADDIKATGEKQPYPLDRLPYKNGVDRRAG</sequence>
<feature type="transmembrane region" description="Helical" evidence="1">
    <location>
        <begin position="12"/>
        <end position="35"/>
    </location>
</feature>
<evidence type="ECO:0000313" key="2">
    <source>
        <dbReference type="EMBL" id="AGW41754.1"/>
    </source>
</evidence>
<dbReference type="HOGENOM" id="CLU_1446013_0_0_11"/>
<proteinExistence type="predicted"/>
<keyword evidence="3" id="KW-1185">Reference proteome</keyword>
<protein>
    <submittedName>
        <fullName evidence="2">Uncharacterized protein</fullName>
    </submittedName>
</protein>
<accession>U3P8F7</accession>
<keyword evidence="1" id="KW-0472">Membrane</keyword>
<keyword evidence="1" id="KW-0812">Transmembrane</keyword>
<dbReference type="PATRIC" id="fig|1389489.3.peg.1649"/>
<feature type="transmembrane region" description="Helical" evidence="1">
    <location>
        <begin position="134"/>
        <end position="159"/>
    </location>
</feature>
<feature type="transmembrane region" description="Helical" evidence="1">
    <location>
        <begin position="99"/>
        <end position="122"/>
    </location>
</feature>
<dbReference type="EMBL" id="CP006734">
    <property type="protein sequence ID" value="AGW41754.1"/>
    <property type="molecule type" value="Genomic_DNA"/>
</dbReference>
<organism evidence="2 3">
    <name type="scientific">Leifsonia xyli subsp. cynodontis DSM 46306</name>
    <dbReference type="NCBI Taxonomy" id="1389489"/>
    <lineage>
        <taxon>Bacteria</taxon>
        <taxon>Bacillati</taxon>
        <taxon>Actinomycetota</taxon>
        <taxon>Actinomycetes</taxon>
        <taxon>Micrococcales</taxon>
        <taxon>Microbacteriaceae</taxon>
        <taxon>Leifsonia</taxon>
    </lineage>
</organism>
<feature type="transmembrane region" description="Helical" evidence="1">
    <location>
        <begin position="55"/>
        <end position="78"/>
    </location>
</feature>
<evidence type="ECO:0000313" key="3">
    <source>
        <dbReference type="Proteomes" id="UP000016743"/>
    </source>
</evidence>
<dbReference type="KEGG" id="lxy:O159_17110"/>
<reference evidence="2 3" key="1">
    <citation type="journal article" date="2013" name="Genome Announc.">
        <title>Complete Genome Sequence of Leifsonia xyli subsp. cynodontis Strain DSM46306, a Gram-Positive Bacterial Pathogen of Grasses.</title>
        <authorList>
            <person name="Monteiro-Vitorello C.B."/>
            <person name="Zerillo M.M."/>
            <person name="Van Sluys M.A."/>
            <person name="Camargo L.E."/>
            <person name="Kitajima J.P."/>
        </authorList>
    </citation>
    <scope>NUCLEOTIDE SEQUENCE [LARGE SCALE GENOMIC DNA]</scope>
    <source>
        <strain evidence="2 3">DSM 46306</strain>
    </source>
</reference>
<evidence type="ECO:0000256" key="1">
    <source>
        <dbReference type="SAM" id="Phobius"/>
    </source>
</evidence>
<dbReference type="Proteomes" id="UP000016743">
    <property type="component" value="Chromosome"/>
</dbReference>
<dbReference type="STRING" id="1389489.O159_17110"/>
<keyword evidence="1" id="KW-1133">Transmembrane helix</keyword>
<dbReference type="AlphaFoldDB" id="U3P8F7"/>
<gene>
    <name evidence="2" type="ORF">O159_17110</name>
</gene>
<name>U3P8F7_LEIXC</name>